<accession>A0A2G4T8Y3</accession>
<evidence type="ECO:0000256" key="5">
    <source>
        <dbReference type="SAM" id="Coils"/>
    </source>
</evidence>
<dbReference type="Gene3D" id="3.30.60.90">
    <property type="match status" value="1"/>
</dbReference>
<dbReference type="InterPro" id="IPR043145">
    <property type="entry name" value="Znf_ZZ_sf"/>
</dbReference>
<feature type="region of interest" description="Disordered" evidence="6">
    <location>
        <begin position="158"/>
        <end position="209"/>
    </location>
</feature>
<dbReference type="Gene3D" id="1.10.10.60">
    <property type="entry name" value="Homeodomain-like"/>
    <property type="match status" value="1"/>
</dbReference>
<sequence length="505" mass="56430">MADTVSKEQTNQESADKEPSENNEDYQLVLKALEVLKQQLSKAKSDLNTLETLKNEALSEPFEFIINLKKSKTRVPKLQKVIAVPEIEWHKYKYLPETRIAQQQASIQSFTQHLINQTKKTTYKSILDTHYVEHHPYTASNTTKQLQQELMKATQAMHQIPSRPISMSDFSEDENEEDNSQSDMGMKTTPKNSVAGKGKGKRRTSVVQSGIELQKTQDVRPRLLSIEPRTPDEYSLADSVDDKTPSFKQPWTDEEQKRLQELLDIYPDEPIQAQRFNKISKALGTRTPKQVASRVQKYFIKLAKLGLPVPGRITIPPSCMPKEKGSSRSKSKARSSPGRITKPSASLRTSGTGYNSFVSGGITTSRISGAHYATSLGPPSAFMSDEEEDSTVKEMMRQAVISKANGHHSNGHNESASSDLVIHEGFACDACGTEPIVGVLYRCTVCDISEEVDLCGNCMEKGTFTNDHHTLDHTFEAVRTATPFPYADNDYKSPDHLGEYSYLGF</sequence>
<evidence type="ECO:0000259" key="9">
    <source>
        <dbReference type="PROSITE" id="PS51294"/>
    </source>
</evidence>
<name>A0A2G4T8Y3_RHIZD</name>
<feature type="domain" description="ZZ-type" evidence="8">
    <location>
        <begin position="423"/>
        <end position="483"/>
    </location>
</feature>
<dbReference type="PROSITE" id="PS50135">
    <property type="entry name" value="ZF_ZZ_2"/>
    <property type="match status" value="1"/>
</dbReference>
<feature type="compositionally biased region" description="Acidic residues" evidence="6">
    <location>
        <begin position="170"/>
        <end position="180"/>
    </location>
</feature>
<evidence type="ECO:0000256" key="3">
    <source>
        <dbReference type="ARBA" id="ARBA00022833"/>
    </source>
</evidence>
<dbReference type="PANTHER" id="PTHR22705">
    <property type="entry name" value="ZINC FINGER, ZZ DOMAIN CONTAINING 3"/>
    <property type="match status" value="1"/>
</dbReference>
<dbReference type="EMBL" id="KZ303842">
    <property type="protein sequence ID" value="PHZ17473.1"/>
    <property type="molecule type" value="Genomic_DNA"/>
</dbReference>
<dbReference type="PROSITE" id="PS50090">
    <property type="entry name" value="MYB_LIKE"/>
    <property type="match status" value="1"/>
</dbReference>
<dbReference type="InterPro" id="IPR000433">
    <property type="entry name" value="Znf_ZZ"/>
</dbReference>
<dbReference type="InterPro" id="IPR009057">
    <property type="entry name" value="Homeodomain-like_sf"/>
</dbReference>
<evidence type="ECO:0000313" key="10">
    <source>
        <dbReference type="EMBL" id="PHZ17473.1"/>
    </source>
</evidence>
<dbReference type="SUPFAM" id="SSF57850">
    <property type="entry name" value="RING/U-box"/>
    <property type="match status" value="1"/>
</dbReference>
<dbReference type="RefSeq" id="XP_023471181.1">
    <property type="nucleotide sequence ID" value="XM_023607837.1"/>
</dbReference>
<feature type="region of interest" description="Disordered" evidence="6">
    <location>
        <begin position="1"/>
        <end position="23"/>
    </location>
</feature>
<feature type="domain" description="HTH myb-type" evidence="9">
    <location>
        <begin position="248"/>
        <end position="303"/>
    </location>
</feature>
<protein>
    <recommendedName>
        <fullName evidence="12">ZZ-type domain-containing protein</fullName>
    </recommendedName>
</protein>
<dbReference type="InterPro" id="IPR017930">
    <property type="entry name" value="Myb_dom"/>
</dbReference>
<dbReference type="Proteomes" id="UP000242254">
    <property type="component" value="Unassembled WGS sequence"/>
</dbReference>
<gene>
    <name evidence="10" type="ORF">RHIMIDRAFT_232904</name>
</gene>
<dbReference type="PANTHER" id="PTHR22705:SF0">
    <property type="entry name" value="ZZ-TYPE ZINC FINGER-CONTAINING PROTEIN 3"/>
    <property type="match status" value="1"/>
</dbReference>
<keyword evidence="1" id="KW-0479">Metal-binding</keyword>
<dbReference type="InterPro" id="IPR037830">
    <property type="entry name" value="ZZZ3"/>
</dbReference>
<evidence type="ECO:0000256" key="2">
    <source>
        <dbReference type="ARBA" id="ARBA00022771"/>
    </source>
</evidence>
<evidence type="ECO:0000313" key="11">
    <source>
        <dbReference type="Proteomes" id="UP000242254"/>
    </source>
</evidence>
<dbReference type="SMART" id="SM00291">
    <property type="entry name" value="ZnF_ZZ"/>
    <property type="match status" value="1"/>
</dbReference>
<dbReference type="SMART" id="SM00717">
    <property type="entry name" value="SANT"/>
    <property type="match status" value="1"/>
</dbReference>
<dbReference type="AlphaFoldDB" id="A0A2G4T8Y3"/>
<dbReference type="STRING" id="1340429.A0A2G4T8Y3"/>
<dbReference type="CDD" id="cd00167">
    <property type="entry name" value="SANT"/>
    <property type="match status" value="1"/>
</dbReference>
<proteinExistence type="predicted"/>
<dbReference type="PROSITE" id="PS51294">
    <property type="entry name" value="HTH_MYB"/>
    <property type="match status" value="1"/>
</dbReference>
<evidence type="ECO:0000259" key="8">
    <source>
        <dbReference type="PROSITE" id="PS50135"/>
    </source>
</evidence>
<dbReference type="GeneID" id="35438827"/>
<evidence type="ECO:0000256" key="4">
    <source>
        <dbReference type="PROSITE-ProRule" id="PRU00228"/>
    </source>
</evidence>
<keyword evidence="2 4" id="KW-0863">Zinc-finger</keyword>
<feature type="coiled-coil region" evidence="5">
    <location>
        <begin position="23"/>
        <end position="60"/>
    </location>
</feature>
<feature type="domain" description="Myb-like" evidence="7">
    <location>
        <begin position="243"/>
        <end position="299"/>
    </location>
</feature>
<reference evidence="10 11" key="1">
    <citation type="journal article" date="2016" name="Proc. Natl. Acad. Sci. U.S.A.">
        <title>Lipid metabolic changes in an early divergent fungus govern the establishment of a mutualistic symbiosis with endobacteria.</title>
        <authorList>
            <person name="Lastovetsky O.A."/>
            <person name="Gaspar M.L."/>
            <person name="Mondo S.J."/>
            <person name="LaButti K.M."/>
            <person name="Sandor L."/>
            <person name="Grigoriev I.V."/>
            <person name="Henry S.A."/>
            <person name="Pawlowska T.E."/>
        </authorList>
    </citation>
    <scope>NUCLEOTIDE SEQUENCE [LARGE SCALE GENOMIC DNA]</scope>
    <source>
        <strain evidence="10 11">ATCC 52813</strain>
    </source>
</reference>
<dbReference type="GO" id="GO:0008270">
    <property type="term" value="F:zinc ion binding"/>
    <property type="evidence" value="ECO:0007669"/>
    <property type="project" value="UniProtKB-KW"/>
</dbReference>
<evidence type="ECO:0000259" key="7">
    <source>
        <dbReference type="PROSITE" id="PS50090"/>
    </source>
</evidence>
<keyword evidence="5" id="KW-0175">Coiled coil</keyword>
<keyword evidence="11" id="KW-1185">Reference proteome</keyword>
<feature type="region of interest" description="Disordered" evidence="6">
    <location>
        <begin position="314"/>
        <end position="348"/>
    </location>
</feature>
<dbReference type="SUPFAM" id="SSF46689">
    <property type="entry name" value="Homeodomain-like"/>
    <property type="match status" value="1"/>
</dbReference>
<dbReference type="InterPro" id="IPR001005">
    <property type="entry name" value="SANT/Myb"/>
</dbReference>
<evidence type="ECO:0000256" key="6">
    <source>
        <dbReference type="SAM" id="MobiDB-lite"/>
    </source>
</evidence>
<evidence type="ECO:0008006" key="12">
    <source>
        <dbReference type="Google" id="ProtNLM"/>
    </source>
</evidence>
<organism evidence="10 11">
    <name type="scientific">Rhizopus microsporus ATCC 52813</name>
    <dbReference type="NCBI Taxonomy" id="1340429"/>
    <lineage>
        <taxon>Eukaryota</taxon>
        <taxon>Fungi</taxon>
        <taxon>Fungi incertae sedis</taxon>
        <taxon>Mucoromycota</taxon>
        <taxon>Mucoromycotina</taxon>
        <taxon>Mucoromycetes</taxon>
        <taxon>Mucorales</taxon>
        <taxon>Mucorineae</taxon>
        <taxon>Rhizopodaceae</taxon>
        <taxon>Rhizopus</taxon>
    </lineage>
</organism>
<dbReference type="Pfam" id="PF00569">
    <property type="entry name" value="ZZ"/>
    <property type="match status" value="1"/>
</dbReference>
<evidence type="ECO:0000256" key="1">
    <source>
        <dbReference type="ARBA" id="ARBA00022723"/>
    </source>
</evidence>
<dbReference type="Pfam" id="PF00249">
    <property type="entry name" value="Myb_DNA-binding"/>
    <property type="match status" value="1"/>
</dbReference>
<keyword evidence="3" id="KW-0862">Zinc</keyword>